<protein>
    <submittedName>
        <fullName evidence="1">Uncharacterized protein</fullName>
    </submittedName>
</protein>
<evidence type="ECO:0000313" key="2">
    <source>
        <dbReference type="Proteomes" id="UP000003789"/>
    </source>
</evidence>
<organism evidence="1 2">
    <name type="scientific">Photobacterium profundum 3TCK</name>
    <dbReference type="NCBI Taxonomy" id="314280"/>
    <lineage>
        <taxon>Bacteria</taxon>
        <taxon>Pseudomonadati</taxon>
        <taxon>Pseudomonadota</taxon>
        <taxon>Gammaproteobacteria</taxon>
        <taxon>Vibrionales</taxon>
        <taxon>Vibrionaceae</taxon>
        <taxon>Photobacterium</taxon>
    </lineage>
</organism>
<gene>
    <name evidence="1" type="ORF">P3TCK_17457</name>
</gene>
<accession>Q1YW31</accession>
<dbReference type="Proteomes" id="UP000003789">
    <property type="component" value="Unassembled WGS sequence"/>
</dbReference>
<sequence length="113" mass="12983">MGDKMQSIYDNRAMHLRELRKKCNTNRELSEVIEVKEQVIGQLLKGETGKKIGTALARRIEEKFDLPQNALDQSHFSLEQEAPDNETLEIARKLKELGVNPEKLVKLVELLKN</sequence>
<proteinExistence type="predicted"/>
<reference evidence="1 2" key="1">
    <citation type="submission" date="2006-03" db="EMBL/GenBank/DDBJ databases">
        <authorList>
            <person name="Bartlett D.H."/>
            <person name="Valle G."/>
            <person name="Lauro F.M."/>
            <person name="Vezzi A."/>
            <person name="Simonato F."/>
            <person name="Eloe E."/>
            <person name="Vitulo N."/>
            <person name="Stratton T.K."/>
            <person name="D'angelo M."/>
            <person name="Ferriera S."/>
            <person name="Johnson J."/>
            <person name="Kravitz S."/>
            <person name="Beeson K."/>
            <person name="Sutton G."/>
            <person name="Rogers Y."/>
            <person name="Friedman R."/>
            <person name="Frazier M."/>
            <person name="Venter J.C."/>
        </authorList>
    </citation>
    <scope>NUCLEOTIDE SEQUENCE [LARGE SCALE GENOMIC DNA]</scope>
    <source>
        <strain evidence="1 2">3TCK</strain>
    </source>
</reference>
<comment type="caution">
    <text evidence="1">The sequence shown here is derived from an EMBL/GenBank/DDBJ whole genome shotgun (WGS) entry which is preliminary data.</text>
</comment>
<dbReference type="AlphaFoldDB" id="Q1YW31"/>
<dbReference type="HOGENOM" id="CLU_171066_0_0_6"/>
<dbReference type="EMBL" id="AAPH01000057">
    <property type="protein sequence ID" value="EAS40480.1"/>
    <property type="molecule type" value="Genomic_DNA"/>
</dbReference>
<name>Q1YW31_9GAMM</name>
<evidence type="ECO:0000313" key="1">
    <source>
        <dbReference type="EMBL" id="EAS40480.1"/>
    </source>
</evidence>